<dbReference type="InterPro" id="IPR013762">
    <property type="entry name" value="Integrase-like_cat_sf"/>
</dbReference>
<evidence type="ECO:0000313" key="8">
    <source>
        <dbReference type="Proteomes" id="UP000612893"/>
    </source>
</evidence>
<proteinExistence type="predicted"/>
<evidence type="ECO:0000256" key="3">
    <source>
        <dbReference type="ARBA" id="ARBA00023172"/>
    </source>
</evidence>
<keyword evidence="8" id="KW-1185">Reference proteome</keyword>
<reference evidence="7" key="1">
    <citation type="submission" date="2020-10" db="EMBL/GenBank/DDBJ databases">
        <title>Ca. Dormibacterota MAGs.</title>
        <authorList>
            <person name="Montgomery K."/>
        </authorList>
    </citation>
    <scope>NUCLEOTIDE SEQUENCE [LARGE SCALE GENOMIC DNA]</scope>
    <source>
        <strain evidence="7">SC8812_S17_10</strain>
    </source>
</reference>
<gene>
    <name evidence="7" type="ORF">JF922_03055</name>
</gene>
<dbReference type="InterPro" id="IPR004107">
    <property type="entry name" value="Integrase_SAM-like_N"/>
</dbReference>
<dbReference type="CDD" id="cd01188">
    <property type="entry name" value="INT_RitA_C_like"/>
    <property type="match status" value="1"/>
</dbReference>
<dbReference type="PANTHER" id="PTHR30349:SF90">
    <property type="entry name" value="TYROSINE RECOMBINASE XERD"/>
    <property type="match status" value="1"/>
</dbReference>
<organism evidence="7 8">
    <name type="scientific">Candidatus Nephthysia bennettiae</name>
    <dbReference type="NCBI Taxonomy" id="3127016"/>
    <lineage>
        <taxon>Bacteria</taxon>
        <taxon>Bacillati</taxon>
        <taxon>Candidatus Dormiibacterota</taxon>
        <taxon>Candidatus Dormibacteria</taxon>
        <taxon>Candidatus Dormibacterales</taxon>
        <taxon>Candidatus Dormibacteraceae</taxon>
        <taxon>Candidatus Nephthysia</taxon>
    </lineage>
</organism>
<name>A0A934N5X5_9BACT</name>
<dbReference type="PANTHER" id="PTHR30349">
    <property type="entry name" value="PHAGE INTEGRASE-RELATED"/>
    <property type="match status" value="1"/>
</dbReference>
<evidence type="ECO:0000259" key="5">
    <source>
        <dbReference type="PROSITE" id="PS51898"/>
    </source>
</evidence>
<dbReference type="Proteomes" id="UP000612893">
    <property type="component" value="Unassembled WGS sequence"/>
</dbReference>
<dbReference type="Pfam" id="PF02899">
    <property type="entry name" value="Phage_int_SAM_1"/>
    <property type="match status" value="1"/>
</dbReference>
<comment type="caution">
    <text evidence="7">The sequence shown here is derived from an EMBL/GenBank/DDBJ whole genome shotgun (WGS) entry which is preliminary data.</text>
</comment>
<dbReference type="InterPro" id="IPR010998">
    <property type="entry name" value="Integrase_recombinase_N"/>
</dbReference>
<dbReference type="SUPFAM" id="SSF56349">
    <property type="entry name" value="DNA breaking-rejoining enzymes"/>
    <property type="match status" value="1"/>
</dbReference>
<evidence type="ECO:0000256" key="4">
    <source>
        <dbReference type="PROSITE-ProRule" id="PRU01248"/>
    </source>
</evidence>
<feature type="domain" description="Tyr recombinase" evidence="5">
    <location>
        <begin position="214"/>
        <end position="394"/>
    </location>
</feature>
<evidence type="ECO:0000259" key="6">
    <source>
        <dbReference type="PROSITE" id="PS51900"/>
    </source>
</evidence>
<evidence type="ECO:0000256" key="1">
    <source>
        <dbReference type="ARBA" id="ARBA00022908"/>
    </source>
</evidence>
<dbReference type="Gene3D" id="1.10.150.130">
    <property type="match status" value="1"/>
</dbReference>
<dbReference type="InterPro" id="IPR011010">
    <property type="entry name" value="DNA_brk_join_enz"/>
</dbReference>
<evidence type="ECO:0000256" key="2">
    <source>
        <dbReference type="ARBA" id="ARBA00023125"/>
    </source>
</evidence>
<dbReference type="Pfam" id="PF00589">
    <property type="entry name" value="Phage_integrase"/>
    <property type="match status" value="1"/>
</dbReference>
<keyword evidence="3" id="KW-0233">DNA recombination</keyword>
<accession>A0A934N5X5</accession>
<evidence type="ECO:0000313" key="7">
    <source>
        <dbReference type="EMBL" id="MBJ7597051.1"/>
    </source>
</evidence>
<keyword evidence="2 4" id="KW-0238">DNA-binding</keyword>
<feature type="domain" description="Core-binding (CB)" evidence="6">
    <location>
        <begin position="103"/>
        <end position="191"/>
    </location>
</feature>
<dbReference type="EMBL" id="JAEKNR010000033">
    <property type="protein sequence ID" value="MBJ7597051.1"/>
    <property type="molecule type" value="Genomic_DNA"/>
</dbReference>
<dbReference type="AlphaFoldDB" id="A0A934N5X5"/>
<dbReference type="InterPro" id="IPR050090">
    <property type="entry name" value="Tyrosine_recombinase_XerCD"/>
</dbReference>
<dbReference type="GO" id="GO:0006310">
    <property type="term" value="P:DNA recombination"/>
    <property type="evidence" value="ECO:0007669"/>
    <property type="project" value="UniProtKB-KW"/>
</dbReference>
<dbReference type="PROSITE" id="PS51900">
    <property type="entry name" value="CB"/>
    <property type="match status" value="1"/>
</dbReference>
<dbReference type="InterPro" id="IPR002104">
    <property type="entry name" value="Integrase_catalytic"/>
</dbReference>
<dbReference type="GO" id="GO:0015074">
    <property type="term" value="P:DNA integration"/>
    <property type="evidence" value="ECO:0007669"/>
    <property type="project" value="UniProtKB-KW"/>
</dbReference>
<sequence>MIGHTKVPGPLTVLADGFRAELDRLGYTSSSREYKLAEVARLSVWLQARGLGTRDICSARLEEFSADLAAQSRRAPTLVAMRPLLAWLRERSLCGDDPALAPGPFDEFMGRYRHWMAIDRQLAPRTISRYEQGARLFLGSRARQGGGPAGVDGLREEEVTGFLLAEASRGLSAKSLQGRVAELRSLLRFLYLQGMITAPLGEGVPPVPGWKDTGVPRRLAAKDVQALLESCDRATPGGKRDLAILLLLARMGLRAAEVAGLELDDFGWRVGEVVVHGKAGRCDRMPLPAEVGEAVAAYLLEARPEAACRKVFVTLVAPPRAMGHTTVSQMVWRQCRIAGLEPVRAHRLRHALATELLSQGVRLPEIAQVLRQRDLATTAIYAKVDYSALRELALPWLVVR</sequence>
<dbReference type="Gene3D" id="1.10.443.10">
    <property type="entry name" value="Intergrase catalytic core"/>
    <property type="match status" value="1"/>
</dbReference>
<keyword evidence="1" id="KW-0229">DNA integration</keyword>
<dbReference type="InterPro" id="IPR044068">
    <property type="entry name" value="CB"/>
</dbReference>
<dbReference type="PROSITE" id="PS51898">
    <property type="entry name" value="TYR_RECOMBINASE"/>
    <property type="match status" value="1"/>
</dbReference>
<protein>
    <submittedName>
        <fullName evidence="7">Tyrosine-type recombinase/integrase</fullName>
    </submittedName>
</protein>
<dbReference type="GO" id="GO:0003677">
    <property type="term" value="F:DNA binding"/>
    <property type="evidence" value="ECO:0007669"/>
    <property type="project" value="UniProtKB-UniRule"/>
</dbReference>
<dbReference type="RefSeq" id="WP_338198978.1">
    <property type="nucleotide sequence ID" value="NZ_JAEKNR010000033.1"/>
</dbReference>